<gene>
    <name evidence="2" type="ORF">GGI25_005734</name>
</gene>
<dbReference type="Proteomes" id="UP001151518">
    <property type="component" value="Unassembled WGS sequence"/>
</dbReference>
<dbReference type="OrthoDB" id="5557773at2759"/>
<sequence>MDNSSYNTIGDPKHQQPALCEEAVRGMDDKGLSVAIASMCNDFGQQTSRQRTLSWVSSAVSSTGPSVPGDPSTGHTSEAAVENTIPEGAANGLRRSLKKRQHVRLTTIDPITGKITEVIGNSNADGTRLQESLPAYELTECSEAQKTSDNTGTNHADPGYIKNVFIRPNILQVAISGNTRSAPT</sequence>
<dbReference type="AlphaFoldDB" id="A0A9W8KUD7"/>
<accession>A0A9W8KUD7</accession>
<proteinExistence type="predicted"/>
<protein>
    <submittedName>
        <fullName evidence="2">Uncharacterized protein</fullName>
    </submittedName>
</protein>
<evidence type="ECO:0000313" key="2">
    <source>
        <dbReference type="EMBL" id="KAJ2670712.1"/>
    </source>
</evidence>
<evidence type="ECO:0000256" key="1">
    <source>
        <dbReference type="SAM" id="MobiDB-lite"/>
    </source>
</evidence>
<comment type="caution">
    <text evidence="2">The sequence shown here is derived from an EMBL/GenBank/DDBJ whole genome shotgun (WGS) entry which is preliminary data.</text>
</comment>
<feature type="region of interest" description="Disordered" evidence="1">
    <location>
        <begin position="59"/>
        <end position="89"/>
    </location>
</feature>
<dbReference type="EMBL" id="JANBTW010000117">
    <property type="protein sequence ID" value="KAJ2670712.1"/>
    <property type="molecule type" value="Genomic_DNA"/>
</dbReference>
<organism evidence="2 3">
    <name type="scientific">Coemansia spiralis</name>
    <dbReference type="NCBI Taxonomy" id="417178"/>
    <lineage>
        <taxon>Eukaryota</taxon>
        <taxon>Fungi</taxon>
        <taxon>Fungi incertae sedis</taxon>
        <taxon>Zoopagomycota</taxon>
        <taxon>Kickxellomycotina</taxon>
        <taxon>Kickxellomycetes</taxon>
        <taxon>Kickxellales</taxon>
        <taxon>Kickxellaceae</taxon>
        <taxon>Coemansia</taxon>
    </lineage>
</organism>
<reference evidence="2" key="1">
    <citation type="submission" date="2022-07" db="EMBL/GenBank/DDBJ databases">
        <title>Phylogenomic reconstructions and comparative analyses of Kickxellomycotina fungi.</title>
        <authorList>
            <person name="Reynolds N.K."/>
            <person name="Stajich J.E."/>
            <person name="Barry K."/>
            <person name="Grigoriev I.V."/>
            <person name="Crous P."/>
            <person name="Smith M.E."/>
        </authorList>
    </citation>
    <scope>NUCLEOTIDE SEQUENCE</scope>
    <source>
        <strain evidence="2">NRRL 3115</strain>
    </source>
</reference>
<evidence type="ECO:0000313" key="3">
    <source>
        <dbReference type="Proteomes" id="UP001151518"/>
    </source>
</evidence>
<name>A0A9W8KUD7_9FUNG</name>